<evidence type="ECO:0000313" key="2">
    <source>
        <dbReference type="Proteomes" id="UP000223891"/>
    </source>
</evidence>
<proteinExistence type="predicted"/>
<gene>
    <name evidence="1" type="ORF">CBB_136</name>
</gene>
<dbReference type="Proteomes" id="UP000223891">
    <property type="component" value="Segment"/>
</dbReference>
<keyword evidence="2" id="KW-1185">Reference proteome</keyword>
<reference evidence="2" key="1">
    <citation type="submission" date="2016-01" db="EMBL/GenBank/DDBJ databases">
        <title>Isolation and Characterization of Enterobacteria phage CBB.</title>
        <authorList>
            <person name="Buttimer C.T.H."/>
            <person name="Hendrix H."/>
            <person name="Alexandre H."/>
            <person name="O'Mahony J."/>
            <person name="Lavigne R."/>
            <person name="Coffey A."/>
        </authorList>
    </citation>
    <scope>NUCLEOTIDE SEQUENCE [LARGE SCALE GENOMIC DNA]</scope>
</reference>
<evidence type="ECO:0000313" key="1">
    <source>
        <dbReference type="EMBL" id="AMM43701.1"/>
    </source>
</evidence>
<dbReference type="EMBL" id="KU574722">
    <property type="protein sequence ID" value="AMM43701.1"/>
    <property type="molecule type" value="Genomic_DNA"/>
</dbReference>
<organism evidence="1 2">
    <name type="scientific">Pectobacterium phage vB_PcaM_CBB</name>
    <dbReference type="NCBI Taxonomy" id="2772511"/>
    <lineage>
        <taxon>Viruses</taxon>
        <taxon>Duplodnaviria</taxon>
        <taxon>Heunggongvirae</taxon>
        <taxon>Uroviricota</taxon>
        <taxon>Caudoviricetes</taxon>
        <taxon>Mimasvirus</taxon>
        <taxon>Mimasvirus CBB</taxon>
    </lineage>
</organism>
<accession>A0A1L2CUK5</accession>
<sequence length="106" mass="12884">MNIPNEEFLGSIIKYYNGLNFKNKFNLSSEEYKYLRKKYKVYRLVPRNERLCWVCDKPGLSKKYLSSTMCDKCYDAKVNKYYKKYYHRIITPQRVPLIFNLRNTNA</sequence>
<protein>
    <submittedName>
        <fullName evidence="1">Uncharacterized protein</fullName>
    </submittedName>
</protein>
<name>A0A1L2CUK5_9CAUD</name>